<dbReference type="InterPro" id="IPR001878">
    <property type="entry name" value="Znf_CCHC"/>
</dbReference>
<gene>
    <name evidence="3" type="ORF">UBRO_20677</name>
</gene>
<evidence type="ECO:0000259" key="2">
    <source>
        <dbReference type="PROSITE" id="PS50158"/>
    </source>
</evidence>
<sequence>MTIFNENDCNSAIPLFSLLCAFCAFTHIQDLLRRPSDKYFSERGDRPIEIAVDLFDWAIEKCTVHSDSKEYELLKAMYTLKWDQVRSCTYDFLTKWESHVSKLHAYMTEPWTPAHQYKTLKRTLPSDKNALFKSIFVLYKTLIKEHTNSSVANVLCKSYKLAADSAPVCFTNTIDDIDLSALCTTTLINCWACGDDGHPANRCPNESAYNKLSAVMCLKPKVYWKPRF</sequence>
<dbReference type="Proteomes" id="UP000179920">
    <property type="component" value="Chromosome VIII"/>
</dbReference>
<dbReference type="EMBL" id="LT558124">
    <property type="protein sequence ID" value="SAM82773.1"/>
    <property type="molecule type" value="Genomic_DNA"/>
</dbReference>
<keyword evidence="1" id="KW-0862">Zinc</keyword>
<keyword evidence="1" id="KW-0863">Zinc-finger</keyword>
<feature type="domain" description="CCHC-type" evidence="2">
    <location>
        <begin position="190"/>
        <end position="205"/>
    </location>
</feature>
<dbReference type="AlphaFoldDB" id="A0A1K0HEI3"/>
<accession>A0A1K0HEI3</accession>
<evidence type="ECO:0000313" key="3">
    <source>
        <dbReference type="EMBL" id="SAM82773.1"/>
    </source>
</evidence>
<dbReference type="PROSITE" id="PS50158">
    <property type="entry name" value="ZF_CCHC"/>
    <property type="match status" value="1"/>
</dbReference>
<organism evidence="3 4">
    <name type="scientific">Ustilago bromivora</name>
    <dbReference type="NCBI Taxonomy" id="307758"/>
    <lineage>
        <taxon>Eukaryota</taxon>
        <taxon>Fungi</taxon>
        <taxon>Dikarya</taxon>
        <taxon>Basidiomycota</taxon>
        <taxon>Ustilaginomycotina</taxon>
        <taxon>Ustilaginomycetes</taxon>
        <taxon>Ustilaginales</taxon>
        <taxon>Ustilaginaceae</taxon>
        <taxon>Ustilago</taxon>
    </lineage>
</organism>
<keyword evidence="1" id="KW-0479">Metal-binding</keyword>
<evidence type="ECO:0000313" key="4">
    <source>
        <dbReference type="Proteomes" id="UP000179920"/>
    </source>
</evidence>
<dbReference type="GO" id="GO:0008270">
    <property type="term" value="F:zinc ion binding"/>
    <property type="evidence" value="ECO:0007669"/>
    <property type="project" value="UniProtKB-KW"/>
</dbReference>
<reference evidence="4" key="1">
    <citation type="submission" date="2016-04" db="EMBL/GenBank/DDBJ databases">
        <authorList>
            <person name="Guldener U."/>
            <person name="Guldener U."/>
        </authorList>
    </citation>
    <scope>NUCLEOTIDE SEQUENCE [LARGE SCALE GENOMIC DNA]</scope>
    <source>
        <strain evidence="4">UB2112</strain>
    </source>
</reference>
<name>A0A1K0HEI3_9BASI</name>
<dbReference type="GO" id="GO:0003676">
    <property type="term" value="F:nucleic acid binding"/>
    <property type="evidence" value="ECO:0007669"/>
    <property type="project" value="InterPro"/>
</dbReference>
<dbReference type="OrthoDB" id="2557376at2759"/>
<proteinExistence type="predicted"/>
<evidence type="ECO:0000256" key="1">
    <source>
        <dbReference type="PROSITE-ProRule" id="PRU00047"/>
    </source>
</evidence>
<protein>
    <recommendedName>
        <fullName evidence="2">CCHC-type domain-containing protein</fullName>
    </recommendedName>
</protein>